<dbReference type="Gene3D" id="3.30.70.1320">
    <property type="entry name" value="Multidrug efflux transporter AcrB pore domain like"/>
    <property type="match status" value="1"/>
</dbReference>
<feature type="transmembrane region" description="Helical" evidence="1">
    <location>
        <begin position="903"/>
        <end position="927"/>
    </location>
</feature>
<feature type="transmembrane region" description="Helical" evidence="1">
    <location>
        <begin position="521"/>
        <end position="540"/>
    </location>
</feature>
<dbReference type="Gene3D" id="3.30.70.1440">
    <property type="entry name" value="Multidrug efflux transporter AcrB pore domain"/>
    <property type="match status" value="1"/>
</dbReference>
<keyword evidence="1" id="KW-0472">Membrane</keyword>
<sequence>MKKGIIYHVIKERRVTLFAAVVLMLLGLYNYYVMPKEEAPKIELPAAMVTAVYPGASPENMESMVTKKIEDKIAEMDGYDYSVSFSKNSISTVIFELSYGADVDKAWRDLRDKMNDLQNELPEGCEIVDINTDLLKTAGIMISMSGDNYSYEELEYYAEEVERKLSRIEGIEGFDIEGEQKKEIKVEVDINRLNHHGLSLEDITNMIRGQNLEIPVGSIDDGSMKINVNVEGSYHSIKDIENTIISLSRETGEVLRLKDIAAVYEGMEEANFKIKHNGRNAVLLAGYFKEDENIVLIGREVERRIEAIKKEMPEDLFFNEVLYQPRDVRASINNFIGNLLFGMLLVVVIIFLSLGIRNAVIVSTAIPLTILLTFSSMNLLGIKLHQVSITALIIALGMLVDNAIVIIDSIQTRLDEGLERMTACVEGAKEVAAPVLTSTLTTVGAFIPLALIKSPVGEYIISLPQIIMLSLTFSYLVALLVTPTLAFVFLKESKNTKQIPSVKKVFQGLLEFGLTHRKRTLAFTFIFVLFSFFIASRLGLQFFPKADKDIIYINITAEQSSDLSRTEAIVDEVSNILSHQPEVLQYTTAIGNGLPKFWDTMMISTQSPDFAQMLVKLDLKNGKRFRSNTEFVNHIQELFDGTIAAGTATAFELEQGEPVGAPITIRVSGDNFERLGAAADLLSEELSDIHGTMNVRDNFPNRMYEFSIVVDSDKGSSLGISHYDILKEVSIALRGERATVFRQLGIEYDIVVKSNITTKEELENLAIKSLLTDQKVLLKQVARVELQHQVPIITKYDREFTVTVLSDLRPGGNSAVIENELRNRMMHLQLDDVEIIFDGEQESINRNFGEVGILSIFAVMAIFIILLIQFKSFIQPFIILLTIPLSAVGAILGLFLSRQPLSFTGLLGIVSLFGIVVNNAIVLIDFINRERVKGKTVVNACIDAVDQRFRPIMLTTTTTGIGLMPLIFLGSDLFTPMAIAIVSGLVISTFLTLVLIPVVYSMIEEKIQAIGKGIGNTTP</sequence>
<reference evidence="2 3" key="1">
    <citation type="submission" date="2016-10" db="EMBL/GenBank/DDBJ databases">
        <authorList>
            <person name="de Groot N.N."/>
        </authorList>
    </citation>
    <scope>NUCLEOTIDE SEQUENCE [LARGE SCALE GENOMIC DNA]</scope>
    <source>
        <strain evidence="2 3">DSM 18979</strain>
    </source>
</reference>
<feature type="transmembrane region" description="Helical" evidence="1">
    <location>
        <begin position="359"/>
        <end position="381"/>
    </location>
</feature>
<dbReference type="PANTHER" id="PTHR32063">
    <property type="match status" value="1"/>
</dbReference>
<dbReference type="RefSeq" id="WP_090444154.1">
    <property type="nucleotide sequence ID" value="NZ_FOHU01000010.1"/>
</dbReference>
<feature type="transmembrane region" description="Helical" evidence="1">
    <location>
        <begin position="977"/>
        <end position="1000"/>
    </location>
</feature>
<dbReference type="SUPFAM" id="SSF82866">
    <property type="entry name" value="Multidrug efflux transporter AcrB transmembrane domain"/>
    <property type="match status" value="2"/>
</dbReference>
<keyword evidence="1" id="KW-0812">Transmembrane</keyword>
<dbReference type="OrthoDB" id="9757876at2"/>
<feature type="transmembrane region" description="Helical" evidence="1">
    <location>
        <begin position="463"/>
        <end position="490"/>
    </location>
</feature>
<accession>A0A1I0EBI7</accession>
<evidence type="ECO:0000256" key="1">
    <source>
        <dbReference type="SAM" id="Phobius"/>
    </source>
</evidence>
<dbReference type="PANTHER" id="PTHR32063:SF18">
    <property type="entry name" value="CATION EFFLUX SYSTEM PROTEIN"/>
    <property type="match status" value="1"/>
</dbReference>
<evidence type="ECO:0000313" key="3">
    <source>
        <dbReference type="Proteomes" id="UP000199568"/>
    </source>
</evidence>
<feature type="transmembrane region" description="Helical" evidence="1">
    <location>
        <begin position="15"/>
        <end position="34"/>
    </location>
</feature>
<feature type="transmembrane region" description="Helical" evidence="1">
    <location>
        <begin position="952"/>
        <end position="971"/>
    </location>
</feature>
<dbReference type="AlphaFoldDB" id="A0A1I0EBI7"/>
<organism evidence="2 3">
    <name type="scientific">Natronincola peptidivorans</name>
    <dbReference type="NCBI Taxonomy" id="426128"/>
    <lineage>
        <taxon>Bacteria</taxon>
        <taxon>Bacillati</taxon>
        <taxon>Bacillota</taxon>
        <taxon>Clostridia</taxon>
        <taxon>Peptostreptococcales</taxon>
        <taxon>Natronincolaceae</taxon>
        <taxon>Natronincola</taxon>
    </lineage>
</organism>
<dbReference type="STRING" id="426128.SAMN05660297_02373"/>
<dbReference type="InterPro" id="IPR001036">
    <property type="entry name" value="Acrflvin-R"/>
</dbReference>
<name>A0A1I0EBI7_9FIRM</name>
<dbReference type="Gene3D" id="3.30.70.1430">
    <property type="entry name" value="Multidrug efflux transporter AcrB pore domain"/>
    <property type="match status" value="2"/>
</dbReference>
<dbReference type="GO" id="GO:0005886">
    <property type="term" value="C:plasma membrane"/>
    <property type="evidence" value="ECO:0007669"/>
    <property type="project" value="TreeGrafter"/>
</dbReference>
<keyword evidence="3" id="KW-1185">Reference proteome</keyword>
<evidence type="ECO:0000313" key="2">
    <source>
        <dbReference type="EMBL" id="SET42497.1"/>
    </source>
</evidence>
<keyword evidence="1" id="KW-1133">Transmembrane helix</keyword>
<dbReference type="SUPFAM" id="SSF82714">
    <property type="entry name" value="Multidrug efflux transporter AcrB TolC docking domain, DN and DC subdomains"/>
    <property type="match status" value="2"/>
</dbReference>
<feature type="transmembrane region" description="Helical" evidence="1">
    <location>
        <begin position="851"/>
        <end position="870"/>
    </location>
</feature>
<dbReference type="PRINTS" id="PR00702">
    <property type="entry name" value="ACRIFLAVINRP"/>
</dbReference>
<feature type="transmembrane region" description="Helical" evidence="1">
    <location>
        <begin position="335"/>
        <end position="352"/>
    </location>
</feature>
<dbReference type="EMBL" id="FOHU01000010">
    <property type="protein sequence ID" value="SET42497.1"/>
    <property type="molecule type" value="Genomic_DNA"/>
</dbReference>
<dbReference type="GO" id="GO:0042910">
    <property type="term" value="F:xenobiotic transmembrane transporter activity"/>
    <property type="evidence" value="ECO:0007669"/>
    <property type="project" value="TreeGrafter"/>
</dbReference>
<dbReference type="SUPFAM" id="SSF82693">
    <property type="entry name" value="Multidrug efflux transporter AcrB pore domain, PN1, PN2, PC1 and PC2 subdomains"/>
    <property type="match status" value="3"/>
</dbReference>
<protein>
    <submittedName>
        <fullName evidence="2">Multidrug efflux pump subunit AcrB</fullName>
    </submittedName>
</protein>
<feature type="transmembrane region" description="Helical" evidence="1">
    <location>
        <begin position="431"/>
        <end position="451"/>
    </location>
</feature>
<gene>
    <name evidence="2" type="ORF">SAMN05660297_02373</name>
</gene>
<dbReference type="Gene3D" id="1.20.1640.10">
    <property type="entry name" value="Multidrug efflux transporter AcrB transmembrane domain"/>
    <property type="match status" value="2"/>
</dbReference>
<dbReference type="Pfam" id="PF00873">
    <property type="entry name" value="ACR_tran"/>
    <property type="match status" value="1"/>
</dbReference>
<dbReference type="InterPro" id="IPR027463">
    <property type="entry name" value="AcrB_DN_DC_subdom"/>
</dbReference>
<feature type="transmembrane region" description="Helical" evidence="1">
    <location>
        <begin position="877"/>
        <end position="897"/>
    </location>
</feature>
<dbReference type="Proteomes" id="UP000199568">
    <property type="component" value="Unassembled WGS sequence"/>
</dbReference>
<dbReference type="Gene3D" id="3.30.2090.10">
    <property type="entry name" value="Multidrug efflux transporter AcrB TolC docking domain, DN and DC subdomains"/>
    <property type="match status" value="2"/>
</dbReference>
<proteinExistence type="predicted"/>